<organism evidence="3 4">
    <name type="scientific">Mycena belliarum</name>
    <dbReference type="NCBI Taxonomy" id="1033014"/>
    <lineage>
        <taxon>Eukaryota</taxon>
        <taxon>Fungi</taxon>
        <taxon>Dikarya</taxon>
        <taxon>Basidiomycota</taxon>
        <taxon>Agaricomycotina</taxon>
        <taxon>Agaricomycetes</taxon>
        <taxon>Agaricomycetidae</taxon>
        <taxon>Agaricales</taxon>
        <taxon>Marasmiineae</taxon>
        <taxon>Mycenaceae</taxon>
        <taxon>Mycena</taxon>
    </lineage>
</organism>
<keyword evidence="4" id="KW-1185">Reference proteome</keyword>
<comment type="caution">
    <text evidence="3">The sequence shown here is derived from an EMBL/GenBank/DDBJ whole genome shotgun (WGS) entry which is preliminary data.</text>
</comment>
<dbReference type="Proteomes" id="UP001222325">
    <property type="component" value="Unassembled WGS sequence"/>
</dbReference>
<accession>A0AAD6Y098</accession>
<dbReference type="AlphaFoldDB" id="A0AAD6Y098"/>
<evidence type="ECO:0000313" key="4">
    <source>
        <dbReference type="Proteomes" id="UP001222325"/>
    </source>
</evidence>
<evidence type="ECO:0000313" key="3">
    <source>
        <dbReference type="EMBL" id="KAJ7100670.1"/>
    </source>
</evidence>
<sequence length="402" mass="44525">METPPAAATPGVAAGHIRLILSHSTDVFYLEIPTPVIRSNSVRPIKYLRFLGWCIMGILGTVKSDREGLDVADNALLQDQAIYFYVYEALDEDAALKYAVDLAVIKTRSDVSASDSSVHARKEAFKESLVQRDATCIFTSKPAVVCQGTHIIPFSRGDEFNLLVQNRPANPDEDVSTLVEVDDGRNGMLLGADLHMIAELRNVVVLNTPNLVLDVNDVPPHPARTLGRDTEFPDMQRYSLQWLQGDSPQLLLYYPNNTDAAFRRHTHIPRPSPALLHYNYGAAAVKWWGQGQEHLGISNRPTMPRPSVPVPAATGPTRTKRTGNASIPRRGPGNVGGSGSGPQDSEVPLEEEVIDADDVVMFLWAQNPAALERRKLVAEEQKREREERARRMGQWRESVVDV</sequence>
<protein>
    <recommendedName>
        <fullName evidence="2">HNH nuclease domain-containing protein</fullName>
    </recommendedName>
</protein>
<proteinExistence type="predicted"/>
<feature type="compositionally biased region" description="Basic and acidic residues" evidence="1">
    <location>
        <begin position="378"/>
        <end position="390"/>
    </location>
</feature>
<dbReference type="Pfam" id="PF13391">
    <property type="entry name" value="HNH_2"/>
    <property type="match status" value="1"/>
</dbReference>
<dbReference type="EMBL" id="JARJCN010000005">
    <property type="protein sequence ID" value="KAJ7100670.1"/>
    <property type="molecule type" value="Genomic_DNA"/>
</dbReference>
<feature type="region of interest" description="Disordered" evidence="1">
    <location>
        <begin position="297"/>
        <end position="347"/>
    </location>
</feature>
<evidence type="ECO:0000256" key="1">
    <source>
        <dbReference type="SAM" id="MobiDB-lite"/>
    </source>
</evidence>
<feature type="region of interest" description="Disordered" evidence="1">
    <location>
        <begin position="378"/>
        <end position="402"/>
    </location>
</feature>
<name>A0AAD6Y098_9AGAR</name>
<gene>
    <name evidence="3" type="ORF">B0H15DRAFT_770168</name>
</gene>
<feature type="domain" description="HNH nuclease" evidence="2">
    <location>
        <begin position="136"/>
        <end position="196"/>
    </location>
</feature>
<evidence type="ECO:0000259" key="2">
    <source>
        <dbReference type="Pfam" id="PF13391"/>
    </source>
</evidence>
<dbReference type="InterPro" id="IPR003615">
    <property type="entry name" value="HNH_nuc"/>
</dbReference>
<reference evidence="3" key="1">
    <citation type="submission" date="2023-03" db="EMBL/GenBank/DDBJ databases">
        <title>Massive genome expansion in bonnet fungi (Mycena s.s.) driven by repeated elements and novel gene families across ecological guilds.</title>
        <authorList>
            <consortium name="Lawrence Berkeley National Laboratory"/>
            <person name="Harder C.B."/>
            <person name="Miyauchi S."/>
            <person name="Viragh M."/>
            <person name="Kuo A."/>
            <person name="Thoen E."/>
            <person name="Andreopoulos B."/>
            <person name="Lu D."/>
            <person name="Skrede I."/>
            <person name="Drula E."/>
            <person name="Henrissat B."/>
            <person name="Morin E."/>
            <person name="Kohler A."/>
            <person name="Barry K."/>
            <person name="LaButti K."/>
            <person name="Morin E."/>
            <person name="Salamov A."/>
            <person name="Lipzen A."/>
            <person name="Mereny Z."/>
            <person name="Hegedus B."/>
            <person name="Baldrian P."/>
            <person name="Stursova M."/>
            <person name="Weitz H."/>
            <person name="Taylor A."/>
            <person name="Grigoriev I.V."/>
            <person name="Nagy L.G."/>
            <person name="Martin F."/>
            <person name="Kauserud H."/>
        </authorList>
    </citation>
    <scope>NUCLEOTIDE SEQUENCE</scope>
    <source>
        <strain evidence="3">CBHHK173m</strain>
    </source>
</reference>